<proteinExistence type="predicted"/>
<feature type="compositionally biased region" description="Acidic residues" evidence="1">
    <location>
        <begin position="30"/>
        <end position="45"/>
    </location>
</feature>
<dbReference type="AlphaFoldDB" id="A0A6V7QJ03"/>
<reference evidence="2" key="1">
    <citation type="submission" date="2020-07" db="EMBL/GenBank/DDBJ databases">
        <authorList>
            <person name="Lin J."/>
        </authorList>
    </citation>
    <scope>NUCLEOTIDE SEQUENCE</scope>
</reference>
<organism evidence="2">
    <name type="scientific">Ananas comosus var. bracteatus</name>
    <name type="common">red pineapple</name>
    <dbReference type="NCBI Taxonomy" id="296719"/>
    <lineage>
        <taxon>Eukaryota</taxon>
        <taxon>Viridiplantae</taxon>
        <taxon>Streptophyta</taxon>
        <taxon>Embryophyta</taxon>
        <taxon>Tracheophyta</taxon>
        <taxon>Spermatophyta</taxon>
        <taxon>Magnoliopsida</taxon>
        <taxon>Liliopsida</taxon>
        <taxon>Poales</taxon>
        <taxon>Bromeliaceae</taxon>
        <taxon>Bromelioideae</taxon>
        <taxon>Ananas</taxon>
    </lineage>
</organism>
<feature type="region of interest" description="Disordered" evidence="1">
    <location>
        <begin position="1"/>
        <end position="50"/>
    </location>
</feature>
<evidence type="ECO:0000256" key="1">
    <source>
        <dbReference type="SAM" id="MobiDB-lite"/>
    </source>
</evidence>
<sequence>MEGEDVRKRKGYLNEEDDGMRKLARIAGISEEEDDDDDDEDDDEDKLGIEEGMVAEVMKWLEREITSPSPSSSSSPNPSSHHRHDAAFVTINGNEESCGPSFSDSASTVMASIDTRAAAAWPAPPPTIWPWAAATAGAIAEDEDDGDDEGWLARVLGGPGWNWDTDVEN</sequence>
<name>A0A6V7QJ03_ANACO</name>
<protein>
    <submittedName>
        <fullName evidence="2">Uncharacterized protein</fullName>
    </submittedName>
</protein>
<evidence type="ECO:0000313" key="2">
    <source>
        <dbReference type="EMBL" id="CAD1843142.1"/>
    </source>
</evidence>
<accession>A0A6V7QJ03</accession>
<dbReference type="EMBL" id="LR862136">
    <property type="protein sequence ID" value="CAD1843142.1"/>
    <property type="molecule type" value="Genomic_DNA"/>
</dbReference>
<gene>
    <name evidence="2" type="ORF">CB5_LOCUS26353</name>
</gene>
<feature type="compositionally biased region" description="Low complexity" evidence="1">
    <location>
        <begin position="67"/>
        <end position="79"/>
    </location>
</feature>
<feature type="region of interest" description="Disordered" evidence="1">
    <location>
        <begin position="62"/>
        <end position="86"/>
    </location>
</feature>
<dbReference type="PANTHER" id="PTHR37265:SF5">
    <property type="entry name" value="OS01G0195300 PROTEIN"/>
    <property type="match status" value="1"/>
</dbReference>
<dbReference type="PANTHER" id="PTHR37265">
    <property type="entry name" value="OS01G0195300 PROTEIN"/>
    <property type="match status" value="1"/>
</dbReference>